<feature type="region of interest" description="Disordered" evidence="1">
    <location>
        <begin position="70"/>
        <end position="90"/>
    </location>
</feature>
<proteinExistence type="predicted"/>
<sequence>MIEVGRDRIRAAREAVSVAASGAVSGAVSVMGGLLGTDWYVHAHLLRHASTGASAAAFLHPADRHVIQATPMRSEPCRGDRVNRPQAWGESPAGRAPYAVFRPDLAVHITV</sequence>
<organism evidence="2 3">
    <name type="scientific">Streptomyces poonensis</name>
    <dbReference type="NCBI Taxonomy" id="68255"/>
    <lineage>
        <taxon>Bacteria</taxon>
        <taxon>Bacillati</taxon>
        <taxon>Actinomycetota</taxon>
        <taxon>Actinomycetes</taxon>
        <taxon>Kitasatosporales</taxon>
        <taxon>Streptomycetaceae</taxon>
        <taxon>Streptomyces</taxon>
    </lineage>
</organism>
<dbReference type="AlphaFoldDB" id="A0A918PA76"/>
<reference evidence="2" key="1">
    <citation type="journal article" date="2014" name="Int. J. Syst. Evol. Microbiol.">
        <title>Complete genome sequence of Corynebacterium casei LMG S-19264T (=DSM 44701T), isolated from a smear-ripened cheese.</title>
        <authorList>
            <consortium name="US DOE Joint Genome Institute (JGI-PGF)"/>
            <person name="Walter F."/>
            <person name="Albersmeier A."/>
            <person name="Kalinowski J."/>
            <person name="Ruckert C."/>
        </authorList>
    </citation>
    <scope>NUCLEOTIDE SEQUENCE</scope>
    <source>
        <strain evidence="2">JCM 4815</strain>
    </source>
</reference>
<reference evidence="2" key="2">
    <citation type="submission" date="2020-09" db="EMBL/GenBank/DDBJ databases">
        <authorList>
            <person name="Sun Q."/>
            <person name="Ohkuma M."/>
        </authorList>
    </citation>
    <scope>NUCLEOTIDE SEQUENCE</scope>
    <source>
        <strain evidence="2">JCM 4815</strain>
    </source>
</reference>
<protein>
    <submittedName>
        <fullName evidence="2">Uncharacterized protein</fullName>
    </submittedName>
</protein>
<evidence type="ECO:0000313" key="2">
    <source>
        <dbReference type="EMBL" id="GGY95342.1"/>
    </source>
</evidence>
<evidence type="ECO:0000256" key="1">
    <source>
        <dbReference type="SAM" id="MobiDB-lite"/>
    </source>
</evidence>
<name>A0A918PA76_9ACTN</name>
<evidence type="ECO:0000313" key="3">
    <source>
        <dbReference type="Proteomes" id="UP000622166"/>
    </source>
</evidence>
<dbReference type="EMBL" id="BMVW01000001">
    <property type="protein sequence ID" value="GGY95342.1"/>
    <property type="molecule type" value="Genomic_DNA"/>
</dbReference>
<accession>A0A918PA76</accession>
<keyword evidence="3" id="KW-1185">Reference proteome</keyword>
<comment type="caution">
    <text evidence="2">The sequence shown here is derived from an EMBL/GenBank/DDBJ whole genome shotgun (WGS) entry which is preliminary data.</text>
</comment>
<gene>
    <name evidence="2" type="ORF">GCM10010365_12750</name>
</gene>
<dbReference type="Proteomes" id="UP000622166">
    <property type="component" value="Unassembled WGS sequence"/>
</dbReference>